<organism evidence="1 2">
    <name type="scientific">Candidatus Moanibacter tarae</name>
    <dbReference type="NCBI Taxonomy" id="2200854"/>
    <lineage>
        <taxon>Bacteria</taxon>
        <taxon>Pseudomonadati</taxon>
        <taxon>Verrucomicrobiota</taxon>
        <taxon>Opitutia</taxon>
        <taxon>Puniceicoccales</taxon>
        <taxon>Puniceicoccales incertae sedis</taxon>
        <taxon>Candidatus Moanibacter</taxon>
    </lineage>
</organism>
<gene>
    <name evidence="1" type="ORF">DF168_00370</name>
</gene>
<dbReference type="SUPFAM" id="SSF75005">
    <property type="entry name" value="Arabinanase/levansucrase/invertase"/>
    <property type="match status" value="2"/>
</dbReference>
<dbReference type="Proteomes" id="UP000247465">
    <property type="component" value="Chromosome"/>
</dbReference>
<evidence type="ECO:0000313" key="2">
    <source>
        <dbReference type="Proteomes" id="UP000247465"/>
    </source>
</evidence>
<dbReference type="Gene3D" id="2.115.10.20">
    <property type="entry name" value="Glycosyl hydrolase domain, family 43"/>
    <property type="match status" value="2"/>
</dbReference>
<dbReference type="EMBL" id="CP029803">
    <property type="protein sequence ID" value="AWT59189.1"/>
    <property type="molecule type" value="Genomic_DNA"/>
</dbReference>
<dbReference type="InterPro" id="IPR023296">
    <property type="entry name" value="Glyco_hydro_beta-prop_sf"/>
</dbReference>
<reference evidence="1 2" key="1">
    <citation type="submission" date="2018-06" db="EMBL/GenBank/DDBJ databases">
        <title>Draft Genome Sequence of a Novel Marine Bacterium Related to the Verrucomicrobia.</title>
        <authorList>
            <person name="Vosseberg J."/>
            <person name="Martijn J."/>
            <person name="Ettema T.J.G."/>
        </authorList>
    </citation>
    <scope>NUCLEOTIDE SEQUENCE [LARGE SCALE GENOMIC DNA]</scope>
    <source>
        <strain evidence="1">TARA_B100001123</strain>
    </source>
</reference>
<evidence type="ECO:0008006" key="3">
    <source>
        <dbReference type="Google" id="ProtNLM"/>
    </source>
</evidence>
<dbReference type="AlphaFoldDB" id="A0A2Z4AB85"/>
<protein>
    <recommendedName>
        <fullName evidence="3">Glycosyl hydrolase family 32 N-terminal domain-containing protein</fullName>
    </recommendedName>
</protein>
<proteinExistence type="predicted"/>
<name>A0A2Z4AB85_9BACT</name>
<dbReference type="KEGG" id="mtar:DF168_00370"/>
<evidence type="ECO:0000313" key="1">
    <source>
        <dbReference type="EMBL" id="AWT59189.1"/>
    </source>
</evidence>
<accession>A0A2Z4AB85</accession>
<dbReference type="PANTHER" id="PTHR35279">
    <property type="match status" value="1"/>
</dbReference>
<sequence length="328" mass="36478">MDKTELLTSVHYHELDPGTDFVKDPEIAIDLDNPLDSERILTPNVIHLPSGGYRMYYTGLGPARRDPDALGYILSAFSENAVTWHKEPGVRVDLFPPNASARTLCPDVIPLKDGGYRMYFEARAGVPPANQRFGAAPKPTTILSALSDDGLDWIPEAGIRFGKGNWSYGTPRVIYIEQAGGIAYRMYFHRYSFPFKAGLGVGNHIISALSDDGLNFEEEPGIRIAQETDRETFSVYAPEIIRLRDGSYRMYYSGWSETIQGGVFTATSKDGLNWKKVGEPIIDLEPGQRDSSMISEPCVIDLDEGGSRLFYECCDADNHYRILSATTI</sequence>
<dbReference type="PANTHER" id="PTHR35279:SF1">
    <property type="entry name" value="ARABINANASE_LEVANSUCRASE_INVERTASE"/>
    <property type="match status" value="1"/>
</dbReference>